<dbReference type="RefSeq" id="WP_209590457.1">
    <property type="nucleotide sequence ID" value="NZ_JAGGMV010000001.1"/>
</dbReference>
<organism evidence="1 2">
    <name type="scientific">Methanococcus voltae</name>
    <dbReference type="NCBI Taxonomy" id="2188"/>
    <lineage>
        <taxon>Archaea</taxon>
        <taxon>Methanobacteriati</taxon>
        <taxon>Methanobacteriota</taxon>
        <taxon>Methanomada group</taxon>
        <taxon>Methanococci</taxon>
        <taxon>Methanococcales</taxon>
        <taxon>Methanococcaceae</taxon>
        <taxon>Methanococcus</taxon>
    </lineage>
</organism>
<gene>
    <name evidence="1" type="ORF">J3E07_000386</name>
</gene>
<name>A0A8J7S3Z6_METVO</name>
<dbReference type="AlphaFoldDB" id="A0A8J7S3Z6"/>
<comment type="caution">
    <text evidence="1">The sequence shown here is derived from an EMBL/GenBank/DDBJ whole genome shotgun (WGS) entry which is preliminary data.</text>
</comment>
<accession>A0A8J7S3Z6</accession>
<evidence type="ECO:0000313" key="2">
    <source>
        <dbReference type="Proteomes" id="UP000740329"/>
    </source>
</evidence>
<evidence type="ECO:0000313" key="1">
    <source>
        <dbReference type="EMBL" id="MBP2200988.1"/>
    </source>
</evidence>
<dbReference type="Proteomes" id="UP000740329">
    <property type="component" value="Unassembled WGS sequence"/>
</dbReference>
<dbReference type="EMBL" id="JAGGMV010000001">
    <property type="protein sequence ID" value="MBP2200988.1"/>
    <property type="molecule type" value="Genomic_DNA"/>
</dbReference>
<sequence length="53" mass="6087">MNQMAKKSLKIVKSVSAYFKEYISTEDYGNFLLIRPNDEIVSKADTINNSDKK</sequence>
<protein>
    <submittedName>
        <fullName evidence="1">Uncharacterized protein</fullName>
    </submittedName>
</protein>
<reference evidence="1" key="1">
    <citation type="submission" date="2021-03" db="EMBL/GenBank/DDBJ databases">
        <title>Genomic Encyclopedia of Type Strains, Phase IV (KMG-V): Genome sequencing to study the core and pangenomes of soil and plant-associated prokaryotes.</title>
        <authorList>
            <person name="Whitman W."/>
        </authorList>
    </citation>
    <scope>NUCLEOTIDE SEQUENCE</scope>
    <source>
        <strain evidence="1">C4</strain>
    </source>
</reference>
<proteinExistence type="predicted"/>